<dbReference type="AlphaFoldDB" id="A0A0G1WME1"/>
<comment type="caution">
    <text evidence="2">The sequence shown here is derived from an EMBL/GenBank/DDBJ whole genome shotgun (WGS) entry which is preliminary data.</text>
</comment>
<evidence type="ECO:0000313" key="2">
    <source>
        <dbReference type="EMBL" id="KKU91503.1"/>
    </source>
</evidence>
<feature type="transmembrane region" description="Helical" evidence="1">
    <location>
        <begin position="140"/>
        <end position="158"/>
    </location>
</feature>
<feature type="transmembrane region" description="Helical" evidence="1">
    <location>
        <begin position="38"/>
        <end position="55"/>
    </location>
</feature>
<protein>
    <submittedName>
        <fullName evidence="2">Uncharacterized protein</fullName>
    </submittedName>
</protein>
<proteinExistence type="predicted"/>
<gene>
    <name evidence="2" type="ORF">UY23_C0001G0109</name>
</gene>
<feature type="transmembrane region" description="Helical" evidence="1">
    <location>
        <begin position="227"/>
        <end position="246"/>
    </location>
</feature>
<keyword evidence="1" id="KW-1133">Transmembrane helix</keyword>
<name>A0A0G1WME1_9BACT</name>
<dbReference type="EMBL" id="LCPF01000001">
    <property type="protein sequence ID" value="KKU91503.1"/>
    <property type="molecule type" value="Genomic_DNA"/>
</dbReference>
<sequence>MAKKFQSFLKDRTAWRLLSKTVFATLILFWAWRTNFGFWPTAIFITVLLYDYFSLPEERKFLRASFWLLPLAAYLGLAFVNLPVFGPLTLFLFALLFFLVLGLAALFFQDRFVFYNVLNTGLLIMILMPIFYLIRPTTLFGWLLAVFALTFFIWRECFRFFGLPGRRLSIAAFVLAFLAAELAVGLMFLPIGFMNAAAFLVLILLLTRDGIATYFKGVLNLSFLFRQLTFFVFFAILILATARWSVY</sequence>
<feature type="transmembrane region" description="Helical" evidence="1">
    <location>
        <begin position="67"/>
        <end position="84"/>
    </location>
</feature>
<evidence type="ECO:0000313" key="3">
    <source>
        <dbReference type="Proteomes" id="UP000034956"/>
    </source>
</evidence>
<keyword evidence="1" id="KW-0472">Membrane</keyword>
<reference evidence="2 3" key="1">
    <citation type="journal article" date="2015" name="Nature">
        <title>rRNA introns, odd ribosomes, and small enigmatic genomes across a large radiation of phyla.</title>
        <authorList>
            <person name="Brown C.T."/>
            <person name="Hug L.A."/>
            <person name="Thomas B.C."/>
            <person name="Sharon I."/>
            <person name="Castelle C.J."/>
            <person name="Singh A."/>
            <person name="Wilkins M.J."/>
            <person name="Williams K.H."/>
            <person name="Banfield J.F."/>
        </authorList>
    </citation>
    <scope>NUCLEOTIDE SEQUENCE [LARGE SCALE GENOMIC DNA]</scope>
</reference>
<keyword evidence="1" id="KW-0812">Transmembrane</keyword>
<accession>A0A0G1WME1</accession>
<evidence type="ECO:0000256" key="1">
    <source>
        <dbReference type="SAM" id="Phobius"/>
    </source>
</evidence>
<feature type="transmembrane region" description="Helical" evidence="1">
    <location>
        <begin position="113"/>
        <end position="134"/>
    </location>
</feature>
<feature type="transmembrane region" description="Helical" evidence="1">
    <location>
        <begin position="13"/>
        <end position="32"/>
    </location>
</feature>
<organism evidence="2 3">
    <name type="scientific">Candidatus Jorgensenbacteria bacterium GW2011_GWA1_48_11</name>
    <dbReference type="NCBI Taxonomy" id="1618660"/>
    <lineage>
        <taxon>Bacteria</taxon>
        <taxon>Candidatus Joergenseniibacteriota</taxon>
    </lineage>
</organism>
<feature type="transmembrane region" description="Helical" evidence="1">
    <location>
        <begin position="170"/>
        <end position="191"/>
    </location>
</feature>
<feature type="transmembrane region" description="Helical" evidence="1">
    <location>
        <begin position="90"/>
        <end position="108"/>
    </location>
</feature>
<dbReference type="Proteomes" id="UP000034956">
    <property type="component" value="Unassembled WGS sequence"/>
</dbReference>